<keyword evidence="3" id="KW-0949">S-adenosyl-L-methionine</keyword>
<dbReference type="GO" id="GO:0016279">
    <property type="term" value="F:protein-lysine N-methyltransferase activity"/>
    <property type="evidence" value="ECO:0007669"/>
    <property type="project" value="UniProtKB-UniRule"/>
</dbReference>
<dbReference type="SUPFAM" id="SSF82199">
    <property type="entry name" value="SET domain"/>
    <property type="match status" value="1"/>
</dbReference>
<evidence type="ECO:0000256" key="4">
    <source>
        <dbReference type="SAM" id="MobiDB-lite"/>
    </source>
</evidence>
<feature type="region of interest" description="Disordered" evidence="4">
    <location>
        <begin position="198"/>
        <end position="258"/>
    </location>
</feature>
<dbReference type="InterPro" id="IPR050600">
    <property type="entry name" value="SETD3_SETD6_MTase"/>
</dbReference>
<dbReference type="Gene3D" id="3.90.1410.10">
    <property type="entry name" value="set domain protein methyltransferase, domain 1"/>
    <property type="match status" value="2"/>
</dbReference>
<feature type="domain" description="Rubisco LSMT substrate-binding" evidence="5">
    <location>
        <begin position="372"/>
        <end position="471"/>
    </location>
</feature>
<keyword evidence="1" id="KW-0489">Methyltransferase</keyword>
<name>A0A9P3GBK1_9APHY</name>
<evidence type="ECO:0000256" key="2">
    <source>
        <dbReference type="ARBA" id="ARBA00022679"/>
    </source>
</evidence>
<dbReference type="Gene3D" id="3.90.1420.10">
    <property type="entry name" value="Rubisco LSMT, substrate-binding domain"/>
    <property type="match status" value="1"/>
</dbReference>
<evidence type="ECO:0000256" key="1">
    <source>
        <dbReference type="ARBA" id="ARBA00022603"/>
    </source>
</evidence>
<organism evidence="6 7">
    <name type="scientific">Phanerochaete sordida</name>
    <dbReference type="NCBI Taxonomy" id="48140"/>
    <lineage>
        <taxon>Eukaryota</taxon>
        <taxon>Fungi</taxon>
        <taxon>Dikarya</taxon>
        <taxon>Basidiomycota</taxon>
        <taxon>Agaricomycotina</taxon>
        <taxon>Agaricomycetes</taxon>
        <taxon>Polyporales</taxon>
        <taxon>Phanerochaetaceae</taxon>
        <taxon>Phanerochaete</taxon>
    </lineage>
</organism>
<protein>
    <submittedName>
        <fullName evidence="6">SET domain-containing protein</fullName>
    </submittedName>
</protein>
<evidence type="ECO:0000256" key="3">
    <source>
        <dbReference type="ARBA" id="ARBA00022691"/>
    </source>
</evidence>
<feature type="compositionally biased region" description="Acidic residues" evidence="4">
    <location>
        <begin position="198"/>
        <end position="211"/>
    </location>
</feature>
<dbReference type="AlphaFoldDB" id="A0A9P3GBK1"/>
<dbReference type="EMBL" id="BPQB01000028">
    <property type="protein sequence ID" value="GJE92752.1"/>
    <property type="molecule type" value="Genomic_DNA"/>
</dbReference>
<feature type="compositionally biased region" description="Low complexity" evidence="4">
    <location>
        <begin position="212"/>
        <end position="238"/>
    </location>
</feature>
<dbReference type="Pfam" id="PF09273">
    <property type="entry name" value="Rubis-subs-bind"/>
    <property type="match status" value="1"/>
</dbReference>
<dbReference type="PANTHER" id="PTHR13271:SF34">
    <property type="entry name" value="N-LYSINE METHYLTRANSFERASE SETD6"/>
    <property type="match status" value="1"/>
</dbReference>
<dbReference type="InterPro" id="IPR046341">
    <property type="entry name" value="SET_dom_sf"/>
</dbReference>
<evidence type="ECO:0000259" key="5">
    <source>
        <dbReference type="Pfam" id="PF09273"/>
    </source>
</evidence>
<comment type="caution">
    <text evidence="6">The sequence shown here is derived from an EMBL/GenBank/DDBJ whole genome shotgun (WGS) entry which is preliminary data.</text>
</comment>
<proteinExistence type="predicted"/>
<sequence length="505" mass="55361">MDTNTPEGNAFIQWFKSKGATVDETAMGIADIPGYGRGIVAMRDLPKDHTLFTIPRDLVLSMRTSTLPQKFGQASWKKFGLHEGWTGLILCMLWEEAQGAASKWNGFFPILPTSFDTPMFWDAADVEELQGTAVVDKIGRDDAEKDFAAKLVPAIESRPDLFPPESRATTYTLARYHLMGSRILSRSFHVLRWKADGEEADEEAEVDEDDAGAALDGGAAPADGSAMDIDTPHGTDATADADEGPADDDDDDDDRYEDPADVAMVPMADMLNGRFNTETARLFYDDEHVLRMATVQEIKAGEQIWNTYGDPPNSDLLRRYGFVDVTTLAQPLSGAGNPADIVEIPANLVVEAAAKHTTADTQDRVDWWLEEAEDDVFVVGTDCELPPEMVSLARLLLQPKADWEKTRAKGKVPKPTMDATIAAIAVDVLQRRLQEYPTSIEEDEKLLADAAQLSLNRKMAVTVRLGEKRILAGALRELQGAYGKEASKRKRGADGSAGKGKKAKR</sequence>
<evidence type="ECO:0000313" key="7">
    <source>
        <dbReference type="Proteomes" id="UP000703269"/>
    </source>
</evidence>
<dbReference type="OrthoDB" id="341421at2759"/>
<reference evidence="6 7" key="1">
    <citation type="submission" date="2021-08" db="EMBL/GenBank/DDBJ databases">
        <title>Draft Genome Sequence of Phanerochaete sordida strain YK-624.</title>
        <authorList>
            <person name="Mori T."/>
            <person name="Dohra H."/>
            <person name="Suzuki T."/>
            <person name="Kawagishi H."/>
            <person name="Hirai H."/>
        </authorList>
    </citation>
    <scope>NUCLEOTIDE SEQUENCE [LARGE SCALE GENOMIC DNA]</scope>
    <source>
        <strain evidence="6 7">YK-624</strain>
    </source>
</reference>
<dbReference type="GO" id="GO:0005634">
    <property type="term" value="C:nucleus"/>
    <property type="evidence" value="ECO:0007669"/>
    <property type="project" value="UniProtKB-SubCell"/>
</dbReference>
<dbReference type="PANTHER" id="PTHR13271">
    <property type="entry name" value="UNCHARACTERIZED PUTATIVE METHYLTRANSFERASE"/>
    <property type="match status" value="1"/>
</dbReference>
<dbReference type="SUPFAM" id="SSF81822">
    <property type="entry name" value="RuBisCo LSMT C-terminal, substrate-binding domain"/>
    <property type="match status" value="1"/>
</dbReference>
<dbReference type="InterPro" id="IPR036464">
    <property type="entry name" value="Rubisco_LSMT_subst-bd_sf"/>
</dbReference>
<dbReference type="Proteomes" id="UP000703269">
    <property type="component" value="Unassembled WGS sequence"/>
</dbReference>
<dbReference type="InterPro" id="IPR015353">
    <property type="entry name" value="Rubisco_LSMT_subst-bd"/>
</dbReference>
<evidence type="ECO:0000313" key="6">
    <source>
        <dbReference type="EMBL" id="GJE92752.1"/>
    </source>
</evidence>
<gene>
    <name evidence="6" type="ORF">PsYK624_089080</name>
</gene>
<keyword evidence="7" id="KW-1185">Reference proteome</keyword>
<dbReference type="GO" id="GO:0032259">
    <property type="term" value="P:methylation"/>
    <property type="evidence" value="ECO:0007669"/>
    <property type="project" value="UniProtKB-KW"/>
</dbReference>
<feature type="compositionally biased region" description="Acidic residues" evidence="4">
    <location>
        <begin position="239"/>
        <end position="258"/>
    </location>
</feature>
<keyword evidence="2" id="KW-0808">Transferase</keyword>
<feature type="region of interest" description="Disordered" evidence="4">
    <location>
        <begin position="483"/>
        <end position="505"/>
    </location>
</feature>
<accession>A0A9P3GBK1</accession>